<protein>
    <submittedName>
        <fullName evidence="1">Uncharacterized protein</fullName>
    </submittedName>
</protein>
<evidence type="ECO:0000313" key="2">
    <source>
        <dbReference type="Proteomes" id="UP001227543"/>
    </source>
</evidence>
<name>A0ABQ9RDS6_9PEZI</name>
<evidence type="ECO:0000313" key="1">
    <source>
        <dbReference type="EMBL" id="KAK1501678.1"/>
    </source>
</evidence>
<sequence>MWIPHGRGIFLAFRPLLSTSLSSHVLPRFFFCLLWSGLALTVPLCSYWRWLLLPDSFPPPCLSPSYTELLDPARKEGENIPASSIRFGGDFVSQVLAPSSRNPEQPAVCA</sequence>
<dbReference type="EMBL" id="MLFU01000015">
    <property type="protein sequence ID" value="KAK1501678.1"/>
    <property type="molecule type" value="Genomic_DNA"/>
</dbReference>
<accession>A0ABQ9RDS6</accession>
<comment type="caution">
    <text evidence="1">The sequence shown here is derived from an EMBL/GenBank/DDBJ whole genome shotgun (WGS) entry which is preliminary data.</text>
</comment>
<keyword evidence="2" id="KW-1185">Reference proteome</keyword>
<dbReference type="RefSeq" id="XP_060383601.1">
    <property type="nucleotide sequence ID" value="XM_060521932.1"/>
</dbReference>
<reference evidence="1 2" key="1">
    <citation type="submission" date="2016-10" db="EMBL/GenBank/DDBJ databases">
        <title>The genome sequence of Colletotrichum fioriniae PJ7.</title>
        <authorList>
            <person name="Baroncelli R."/>
        </authorList>
    </citation>
    <scope>NUCLEOTIDE SEQUENCE [LARGE SCALE GENOMIC DNA]</scope>
    <source>
        <strain evidence="1 2">Tom-12</strain>
    </source>
</reference>
<proteinExistence type="predicted"/>
<dbReference type="Proteomes" id="UP001227543">
    <property type="component" value="Unassembled WGS sequence"/>
</dbReference>
<dbReference type="GeneID" id="85406170"/>
<organism evidence="1 2">
    <name type="scientific">Colletotrichum tamarilloi</name>
    <dbReference type="NCBI Taxonomy" id="1209934"/>
    <lineage>
        <taxon>Eukaryota</taxon>
        <taxon>Fungi</taxon>
        <taxon>Dikarya</taxon>
        <taxon>Ascomycota</taxon>
        <taxon>Pezizomycotina</taxon>
        <taxon>Sordariomycetes</taxon>
        <taxon>Hypocreomycetidae</taxon>
        <taxon>Glomerellales</taxon>
        <taxon>Glomerellaceae</taxon>
        <taxon>Colletotrichum</taxon>
        <taxon>Colletotrichum acutatum species complex</taxon>
    </lineage>
</organism>
<gene>
    <name evidence="1" type="ORF">CTAM01_05902</name>
</gene>